<gene>
    <name evidence="1" type="ORF">PF008_g31436</name>
</gene>
<reference evidence="1 2" key="1">
    <citation type="submission" date="2018-09" db="EMBL/GenBank/DDBJ databases">
        <title>Genomic investigation of the strawberry pathogen Phytophthora fragariae indicates pathogenicity is determined by transcriptional variation in three key races.</title>
        <authorList>
            <person name="Adams T.M."/>
            <person name="Armitage A.D."/>
            <person name="Sobczyk M.K."/>
            <person name="Bates H.J."/>
            <person name="Dunwell J.M."/>
            <person name="Nellist C.F."/>
            <person name="Harrison R.J."/>
        </authorList>
    </citation>
    <scope>NUCLEOTIDE SEQUENCE [LARGE SCALE GENOMIC DNA]</scope>
    <source>
        <strain evidence="1 2">NOV-77</strain>
    </source>
</reference>
<sequence length="38" mass="4094">MLALGLPLQIPRGFDVATRLNRLLPLAYTGSVLSIVVD</sequence>
<dbReference type="Proteomes" id="UP000486351">
    <property type="component" value="Unassembled WGS sequence"/>
</dbReference>
<evidence type="ECO:0000313" key="2">
    <source>
        <dbReference type="Proteomes" id="UP000486351"/>
    </source>
</evidence>
<proteinExistence type="predicted"/>
<protein>
    <submittedName>
        <fullName evidence="1">Uncharacterized protein</fullName>
    </submittedName>
</protein>
<dbReference type="AlphaFoldDB" id="A0A6G0Q2S3"/>
<dbReference type="EMBL" id="QXFY01007020">
    <property type="protein sequence ID" value="KAE9267103.1"/>
    <property type="molecule type" value="Genomic_DNA"/>
</dbReference>
<comment type="caution">
    <text evidence="1">The sequence shown here is derived from an EMBL/GenBank/DDBJ whole genome shotgun (WGS) entry which is preliminary data.</text>
</comment>
<organism evidence="1 2">
    <name type="scientific">Phytophthora fragariae</name>
    <dbReference type="NCBI Taxonomy" id="53985"/>
    <lineage>
        <taxon>Eukaryota</taxon>
        <taxon>Sar</taxon>
        <taxon>Stramenopiles</taxon>
        <taxon>Oomycota</taxon>
        <taxon>Peronosporomycetes</taxon>
        <taxon>Peronosporales</taxon>
        <taxon>Peronosporaceae</taxon>
        <taxon>Phytophthora</taxon>
    </lineage>
</organism>
<name>A0A6G0Q2S3_9STRA</name>
<accession>A0A6G0Q2S3</accession>
<evidence type="ECO:0000313" key="1">
    <source>
        <dbReference type="EMBL" id="KAE9267103.1"/>
    </source>
</evidence>